<evidence type="ECO:0000256" key="1">
    <source>
        <dbReference type="SAM" id="SignalP"/>
    </source>
</evidence>
<evidence type="ECO:0000313" key="3">
    <source>
        <dbReference type="Proteomes" id="UP000198253"/>
    </source>
</evidence>
<feature type="signal peptide" evidence="1">
    <location>
        <begin position="1"/>
        <end position="25"/>
    </location>
</feature>
<feature type="chain" id="PRO_5008708142" description="WxL domain-containing protein" evidence="1">
    <location>
        <begin position="26"/>
        <end position="179"/>
    </location>
</feature>
<proteinExistence type="predicted"/>
<dbReference type="AlphaFoldDB" id="A0A1C4XJJ8"/>
<keyword evidence="1" id="KW-0732">Signal</keyword>
<dbReference type="EMBL" id="LT607413">
    <property type="protein sequence ID" value="SCF08680.1"/>
    <property type="molecule type" value="Genomic_DNA"/>
</dbReference>
<accession>A0A1C4XJJ8</accession>
<gene>
    <name evidence="2" type="ORF">GA0070618_3114</name>
</gene>
<evidence type="ECO:0008006" key="4">
    <source>
        <dbReference type="Google" id="ProtNLM"/>
    </source>
</evidence>
<organism evidence="2 3">
    <name type="scientific">Micromonospora echinospora</name>
    <name type="common">Micromonospora purpurea</name>
    <dbReference type="NCBI Taxonomy" id="1877"/>
    <lineage>
        <taxon>Bacteria</taxon>
        <taxon>Bacillati</taxon>
        <taxon>Actinomycetota</taxon>
        <taxon>Actinomycetes</taxon>
        <taxon>Micromonosporales</taxon>
        <taxon>Micromonosporaceae</taxon>
        <taxon>Micromonospora</taxon>
    </lineage>
</organism>
<evidence type="ECO:0000313" key="2">
    <source>
        <dbReference type="EMBL" id="SCF08680.1"/>
    </source>
</evidence>
<reference evidence="3" key="1">
    <citation type="submission" date="2016-06" db="EMBL/GenBank/DDBJ databases">
        <authorList>
            <person name="Varghese N."/>
            <person name="Submissions Spin"/>
        </authorList>
    </citation>
    <scope>NUCLEOTIDE SEQUENCE [LARGE SCALE GENOMIC DNA]</scope>
    <source>
        <strain evidence="3">DSM 43816</strain>
    </source>
</reference>
<dbReference type="InParanoid" id="A0A1C4XJJ8"/>
<protein>
    <recommendedName>
        <fullName evidence="4">WxL domain-containing protein</fullName>
    </recommendedName>
</protein>
<dbReference type="RefSeq" id="WP_231931755.1">
    <property type="nucleotide sequence ID" value="NZ_LT607413.1"/>
</dbReference>
<dbReference type="Proteomes" id="UP000198253">
    <property type="component" value="Chromosome I"/>
</dbReference>
<sequence length="179" mass="17602">MRAKFLVAGLAGTALAIGLASPALAEDTIVTLTVAAEDGLAISVPATANIGAGNPGDTVSGQIGPVTVTDQRAALNASWTATVIATDFTTGGGTPAETIPNINVLYWSGGATATTGNGTFTPGQPGPGDAVIINVPRTAFSLTGGNGDNSATWNPTLVVNIPETAVAGVYTGTVTHTVL</sequence>
<keyword evidence="3" id="KW-1185">Reference proteome</keyword>
<name>A0A1C4XJJ8_MICEC</name>